<evidence type="ECO:0000256" key="4">
    <source>
        <dbReference type="ARBA" id="ARBA00022692"/>
    </source>
</evidence>
<feature type="transmembrane region" description="Helical" evidence="9">
    <location>
        <begin position="269"/>
        <end position="289"/>
    </location>
</feature>
<dbReference type="EMBL" id="JAKMXF010000221">
    <property type="protein sequence ID" value="KAI6654714.1"/>
    <property type="molecule type" value="Genomic_DNA"/>
</dbReference>
<accession>A0AAV7K1Y9</accession>
<keyword evidence="3" id="KW-0813">Transport</keyword>
<dbReference type="Proteomes" id="UP001165289">
    <property type="component" value="Unassembled WGS sequence"/>
</dbReference>
<gene>
    <name evidence="10" type="ORF">LOD99_2593</name>
</gene>
<keyword evidence="11" id="KW-1185">Reference proteome</keyword>
<dbReference type="PANTHER" id="PTHR11153">
    <property type="entry name" value="SIDEROFLEXIN"/>
    <property type="match status" value="1"/>
</dbReference>
<keyword evidence="8 9" id="KW-0472">Membrane</keyword>
<reference evidence="10 11" key="1">
    <citation type="journal article" date="2023" name="BMC Biol.">
        <title>The compact genome of the sponge Oopsacas minuta (Hexactinellida) is lacking key metazoan core genes.</title>
        <authorList>
            <person name="Santini S."/>
            <person name="Schenkelaars Q."/>
            <person name="Jourda C."/>
            <person name="Duchesne M."/>
            <person name="Belahbib H."/>
            <person name="Rocher C."/>
            <person name="Selva M."/>
            <person name="Riesgo A."/>
            <person name="Vervoort M."/>
            <person name="Leys S.P."/>
            <person name="Kodjabachian L."/>
            <person name="Le Bivic A."/>
            <person name="Borchiellini C."/>
            <person name="Claverie J.M."/>
            <person name="Renard E."/>
        </authorList>
    </citation>
    <scope>NUCLEOTIDE SEQUENCE [LARGE SCALE GENOMIC DNA]</scope>
    <source>
        <strain evidence="10">SPO-2</strain>
    </source>
</reference>
<dbReference type="Pfam" id="PF03820">
    <property type="entry name" value="SFXNs"/>
    <property type="match status" value="1"/>
</dbReference>
<feature type="transmembrane region" description="Helical" evidence="9">
    <location>
        <begin position="104"/>
        <end position="125"/>
    </location>
</feature>
<comment type="caution">
    <text evidence="10">The sequence shown here is derived from an EMBL/GenBank/DDBJ whole genome shotgun (WGS) entry which is preliminary data.</text>
</comment>
<feature type="transmembrane region" description="Helical" evidence="9">
    <location>
        <begin position="150"/>
        <end position="171"/>
    </location>
</feature>
<evidence type="ECO:0000256" key="8">
    <source>
        <dbReference type="ARBA" id="ARBA00023136"/>
    </source>
</evidence>
<evidence type="ECO:0000256" key="7">
    <source>
        <dbReference type="ARBA" id="ARBA00023128"/>
    </source>
</evidence>
<dbReference type="GO" id="GO:0140300">
    <property type="term" value="P:serine import into mitochondrion"/>
    <property type="evidence" value="ECO:0007669"/>
    <property type="project" value="TreeGrafter"/>
</dbReference>
<evidence type="ECO:0000256" key="6">
    <source>
        <dbReference type="ARBA" id="ARBA00022989"/>
    </source>
</evidence>
<organism evidence="10 11">
    <name type="scientific">Oopsacas minuta</name>
    <dbReference type="NCBI Taxonomy" id="111878"/>
    <lineage>
        <taxon>Eukaryota</taxon>
        <taxon>Metazoa</taxon>
        <taxon>Porifera</taxon>
        <taxon>Hexactinellida</taxon>
        <taxon>Hexasterophora</taxon>
        <taxon>Lyssacinosida</taxon>
        <taxon>Leucopsacidae</taxon>
        <taxon>Oopsacas</taxon>
    </lineage>
</organism>
<comment type="subcellular location">
    <subcellularLocation>
        <location evidence="1 9">Mitochondrion membrane</location>
        <topology evidence="1 9">Multi-pass membrane protein</topology>
    </subcellularLocation>
</comment>
<keyword evidence="6 9" id="KW-1133">Transmembrane helix</keyword>
<dbReference type="GO" id="GO:0015075">
    <property type="term" value="F:monoatomic ion transmembrane transporter activity"/>
    <property type="evidence" value="ECO:0007669"/>
    <property type="project" value="InterPro"/>
</dbReference>
<evidence type="ECO:0000313" key="11">
    <source>
        <dbReference type="Proteomes" id="UP001165289"/>
    </source>
</evidence>
<evidence type="ECO:0000256" key="1">
    <source>
        <dbReference type="ARBA" id="ARBA00004225"/>
    </source>
</evidence>
<comment type="similarity">
    <text evidence="2 9">Belongs to the sideroflexin family.</text>
</comment>
<name>A0AAV7K1Y9_9METZ</name>
<dbReference type="GO" id="GO:0005743">
    <property type="term" value="C:mitochondrial inner membrane"/>
    <property type="evidence" value="ECO:0007669"/>
    <property type="project" value="TreeGrafter"/>
</dbReference>
<keyword evidence="4 9" id="KW-0812">Transmembrane</keyword>
<evidence type="ECO:0000256" key="2">
    <source>
        <dbReference type="ARBA" id="ARBA00005974"/>
    </source>
</evidence>
<dbReference type="AlphaFoldDB" id="A0AAV7K1Y9"/>
<keyword evidence="7 9" id="KW-0496">Mitochondrion</keyword>
<keyword evidence="5" id="KW-0029">Amino-acid transport</keyword>
<proteinExistence type="inferred from homology"/>
<evidence type="ECO:0000313" key="10">
    <source>
        <dbReference type="EMBL" id="KAI6654714.1"/>
    </source>
</evidence>
<dbReference type="InterPro" id="IPR004686">
    <property type="entry name" value="Mtc"/>
</dbReference>
<dbReference type="PANTHER" id="PTHR11153:SF8">
    <property type="entry name" value="SIDEROFLEXIN-1"/>
    <property type="match status" value="1"/>
</dbReference>
<evidence type="ECO:0000256" key="5">
    <source>
        <dbReference type="ARBA" id="ARBA00022970"/>
    </source>
</evidence>
<evidence type="ECO:0000256" key="9">
    <source>
        <dbReference type="RuleBase" id="RU362000"/>
    </source>
</evidence>
<sequence length="324" mass="36257">MTETKLINRRIDLDKPRYIQDTYMGRAKHFFLTTNPLNIFASNSRLEAAATLVKQYREGREPTYTSKDQVYAAKALYESAFHPGTGEKMFILGRMSAQVPCNMFITGFMLTFYKSPAAVILWQWVNQTFNAIVNYTNRSATTVPTVKQMMVPYVSATFGALFTALTLNHVAKYAPPLIGRFVPFSAVAAANCINVPLMRQDELINGIQVTDENDVPIGKSKKAAVKAIFQVVVSRIGMAAPGMIIPPLFMNWAEQNGIWKRYPWAPAPIQIIFTGIILTLATPMCCALFPQKSSMAISKLEPEAREQILRINPSITHVYFNKGL</sequence>
<dbReference type="NCBIfam" id="TIGR00798">
    <property type="entry name" value="mtc"/>
    <property type="match status" value="1"/>
</dbReference>
<evidence type="ECO:0000256" key="3">
    <source>
        <dbReference type="ARBA" id="ARBA00022448"/>
    </source>
</evidence>
<feature type="transmembrane region" description="Helical" evidence="9">
    <location>
        <begin position="227"/>
        <end position="249"/>
    </location>
</feature>
<protein>
    <recommendedName>
        <fullName evidence="9">Sidoreflexin</fullName>
    </recommendedName>
</protein>